<dbReference type="PIRSF" id="PIRSF000447">
    <property type="entry name" value="KAS_II"/>
    <property type="match status" value="1"/>
</dbReference>
<dbReference type="PROSITE" id="PS52004">
    <property type="entry name" value="KS3_2"/>
    <property type="match status" value="1"/>
</dbReference>
<dbReference type="EMBL" id="LR588407">
    <property type="protein sequence ID" value="VTO13680.1"/>
    <property type="molecule type" value="Genomic_DNA"/>
</dbReference>
<comment type="pathway">
    <text evidence="1 11">Lipid metabolism; fatty acid biosynthesis.</text>
</comment>
<dbReference type="SUPFAM" id="SSF53901">
    <property type="entry name" value="Thiolase-like"/>
    <property type="match status" value="2"/>
</dbReference>
<evidence type="ECO:0000256" key="12">
    <source>
        <dbReference type="PIRSR" id="PIRSR000447-1"/>
    </source>
</evidence>
<evidence type="ECO:0000256" key="4">
    <source>
        <dbReference type="ARBA" id="ARBA00014657"/>
    </source>
</evidence>
<dbReference type="Gene3D" id="3.40.47.10">
    <property type="match status" value="2"/>
</dbReference>
<evidence type="ECO:0000256" key="5">
    <source>
        <dbReference type="ARBA" id="ARBA00022516"/>
    </source>
</evidence>
<dbReference type="NCBIfam" id="NF005589">
    <property type="entry name" value="PRK07314.1"/>
    <property type="match status" value="1"/>
</dbReference>
<keyword evidence="5 11" id="KW-0444">Lipid biosynthesis</keyword>
<keyword evidence="16" id="KW-1185">Reference proteome</keyword>
<keyword evidence="7" id="KW-0276">Fatty acid metabolism</keyword>
<keyword evidence="8" id="KW-0443">Lipid metabolism</keyword>
<dbReference type="InterPro" id="IPR020841">
    <property type="entry name" value="PKS_Beta-ketoAc_synthase_dom"/>
</dbReference>
<evidence type="ECO:0000256" key="9">
    <source>
        <dbReference type="ARBA" id="ARBA00023160"/>
    </source>
</evidence>
<dbReference type="Pfam" id="PF02801">
    <property type="entry name" value="Ketoacyl-synt_C"/>
    <property type="match status" value="1"/>
</dbReference>
<keyword evidence="6 11" id="KW-0808">Transferase</keyword>
<evidence type="ECO:0000256" key="3">
    <source>
        <dbReference type="ARBA" id="ARBA00012356"/>
    </source>
</evidence>
<evidence type="ECO:0000256" key="11">
    <source>
        <dbReference type="PIRNR" id="PIRNR000447"/>
    </source>
</evidence>
<dbReference type="PANTHER" id="PTHR11712:SF336">
    <property type="entry name" value="3-OXOACYL-[ACYL-CARRIER-PROTEIN] SYNTHASE, MITOCHONDRIAL"/>
    <property type="match status" value="1"/>
</dbReference>
<dbReference type="AlphaFoldDB" id="A0A4P1JZY3"/>
<dbReference type="PROSITE" id="PS00606">
    <property type="entry name" value="KS3_1"/>
    <property type="match status" value="1"/>
</dbReference>
<evidence type="ECO:0000259" key="14">
    <source>
        <dbReference type="PROSITE" id="PS52004"/>
    </source>
</evidence>
<comment type="function">
    <text evidence="11">Involved in the type II fatty acid elongation cycle. Catalyzes the elongation of a wide range of acyl-ACP by the addition of two carbons from malonyl-ACP to an acyl acceptor. Can efficiently catalyze the conversion of palmitoleoyl-ACP (cis-hexadec-9-enoyl-ACP) to cis-vaccenoyl-ACP (cis-octadec-11-enoyl-ACP), an essential step in the thermal regulation of fatty acid composition.</text>
</comment>
<dbReference type="InterPro" id="IPR017568">
    <property type="entry name" value="3-oxoacyl-ACP_synth-2"/>
</dbReference>
<dbReference type="KEGG" id="bvy:NCTC9239_01135"/>
<comment type="catalytic activity">
    <reaction evidence="11">
        <text>a fatty acyl-[ACP] + malonyl-[ACP] + H(+) = a 3-oxoacyl-[ACP] + holo-[ACP] + CO2</text>
        <dbReference type="Rhea" id="RHEA:22836"/>
        <dbReference type="Rhea" id="RHEA-COMP:9623"/>
        <dbReference type="Rhea" id="RHEA-COMP:9685"/>
        <dbReference type="Rhea" id="RHEA-COMP:9916"/>
        <dbReference type="Rhea" id="RHEA-COMP:14125"/>
        <dbReference type="ChEBI" id="CHEBI:15378"/>
        <dbReference type="ChEBI" id="CHEBI:16526"/>
        <dbReference type="ChEBI" id="CHEBI:64479"/>
        <dbReference type="ChEBI" id="CHEBI:78449"/>
        <dbReference type="ChEBI" id="CHEBI:78776"/>
        <dbReference type="ChEBI" id="CHEBI:138651"/>
    </reaction>
</comment>
<dbReference type="EC" id="2.3.1.179" evidence="3 11"/>
<organism evidence="15 16">
    <name type="scientific">Brevundimonas vancanneytii</name>
    <dbReference type="NCBI Taxonomy" id="1325724"/>
    <lineage>
        <taxon>Bacteria</taxon>
        <taxon>Pseudomonadati</taxon>
        <taxon>Pseudomonadota</taxon>
        <taxon>Alphaproteobacteria</taxon>
        <taxon>Caulobacterales</taxon>
        <taxon>Caulobacteraceae</taxon>
        <taxon>Brevundimonas</taxon>
    </lineage>
</organism>
<dbReference type="InterPro" id="IPR014030">
    <property type="entry name" value="Ketoacyl_synth_N"/>
</dbReference>
<accession>A0A4P1JZY3</accession>
<dbReference type="PANTHER" id="PTHR11712">
    <property type="entry name" value="POLYKETIDE SYNTHASE-RELATED"/>
    <property type="match status" value="1"/>
</dbReference>
<feature type="domain" description="Ketosynthase family 3 (KS3)" evidence="14">
    <location>
        <begin position="1"/>
        <end position="424"/>
    </location>
</feature>
<evidence type="ECO:0000256" key="2">
    <source>
        <dbReference type="ARBA" id="ARBA00008467"/>
    </source>
</evidence>
<evidence type="ECO:0000256" key="13">
    <source>
        <dbReference type="RuleBase" id="RU003694"/>
    </source>
</evidence>
<proteinExistence type="inferred from homology"/>
<dbReference type="Proteomes" id="UP000309952">
    <property type="component" value="Chromosome"/>
</dbReference>
<keyword evidence="9 11" id="KW-0275">Fatty acid biosynthesis</keyword>
<comment type="catalytic activity">
    <reaction evidence="11">
        <text>(9Z)-hexadecenoyl-[ACP] + malonyl-[ACP] + H(+) = 3-oxo-(11Z)-octadecenoyl-[ACP] + holo-[ACP] + CO2</text>
        <dbReference type="Rhea" id="RHEA:55040"/>
        <dbReference type="Rhea" id="RHEA-COMP:9623"/>
        <dbReference type="Rhea" id="RHEA-COMP:9685"/>
        <dbReference type="Rhea" id="RHEA-COMP:10800"/>
        <dbReference type="Rhea" id="RHEA-COMP:14074"/>
        <dbReference type="ChEBI" id="CHEBI:15378"/>
        <dbReference type="ChEBI" id="CHEBI:16526"/>
        <dbReference type="ChEBI" id="CHEBI:64479"/>
        <dbReference type="ChEBI" id="CHEBI:78449"/>
        <dbReference type="ChEBI" id="CHEBI:83989"/>
        <dbReference type="ChEBI" id="CHEBI:138538"/>
        <dbReference type="EC" id="2.3.1.179"/>
    </reaction>
</comment>
<evidence type="ECO:0000313" key="16">
    <source>
        <dbReference type="Proteomes" id="UP000309952"/>
    </source>
</evidence>
<dbReference type="FunFam" id="3.40.47.10:FF:000024">
    <property type="entry name" value="3-oxoacyl-[acyl-carrier-protein] synthase, mitochondrial"/>
    <property type="match status" value="1"/>
</dbReference>
<dbReference type="NCBIfam" id="TIGR03150">
    <property type="entry name" value="fabF"/>
    <property type="match status" value="1"/>
</dbReference>
<dbReference type="Pfam" id="PF00109">
    <property type="entry name" value="ketoacyl-synt"/>
    <property type="match status" value="1"/>
</dbReference>
<evidence type="ECO:0000256" key="1">
    <source>
        <dbReference type="ARBA" id="ARBA00005194"/>
    </source>
</evidence>
<protein>
    <recommendedName>
        <fullName evidence="4 11">3-oxoacyl-[acyl-carrier-protein] synthase 2</fullName>
        <ecNumber evidence="3 11">2.3.1.179</ecNumber>
    </recommendedName>
</protein>
<reference evidence="15 16" key="1">
    <citation type="submission" date="2019-04" db="EMBL/GenBank/DDBJ databases">
        <authorList>
            <consortium name="Pathogen Informatics"/>
        </authorList>
    </citation>
    <scope>NUCLEOTIDE SEQUENCE [LARGE SCALE GENOMIC DNA]</scope>
    <source>
        <strain evidence="15 16">NCTC9239</strain>
    </source>
</reference>
<dbReference type="InterPro" id="IPR000794">
    <property type="entry name" value="Beta-ketoacyl_synthase"/>
</dbReference>
<keyword evidence="10 11" id="KW-0012">Acyltransferase</keyword>
<evidence type="ECO:0000256" key="6">
    <source>
        <dbReference type="ARBA" id="ARBA00022679"/>
    </source>
</evidence>
<dbReference type="SMART" id="SM00825">
    <property type="entry name" value="PKS_KS"/>
    <property type="match status" value="1"/>
</dbReference>
<dbReference type="GO" id="GO:0006633">
    <property type="term" value="P:fatty acid biosynthetic process"/>
    <property type="evidence" value="ECO:0007669"/>
    <property type="project" value="UniProtKB-UniRule"/>
</dbReference>
<dbReference type="UniPathway" id="UPA00094"/>
<sequence>MRRVVITGLGLVTPLGTGVEHVWKGILDGRSGIRPITAFDTEGYGCTIAGEVPSVDGRGGGEAGQPGVFDPDQVMSAKDRKRVDDFILYAIAAADEALADANWKPESEDDKEATGVMVGSGIGGLGPIADTAIVLKEQGVRRVSPFFIPSALINLASGQISIRHGLKGPNHSVVTACATGAHAIGDAARMIALGDADVMVAGGAESSVVPIGIAGFLACKALCTAYNDTPEKASRPYDRGHAGFVMGEGAGVMVLEEYEHAKARGAKIYAEVVGYGMSGDAYHITAPSEDGDGGLRAMKAALKRAGMQPSDLDYVNTHGTSTMADWIELKAVERLVGDHAKDLAVSSTKSMTGHLLGAAGAIESIFSVLAIRDQMAPPTINLDDPEMETPIDLIPRKGKAKKIDVAMSNSFGFGGTNAAVIFKKVD</sequence>
<feature type="active site" description="For beta-ketoacyl synthase activity" evidence="12">
    <location>
        <position position="177"/>
    </location>
</feature>
<dbReference type="InterPro" id="IPR018201">
    <property type="entry name" value="Ketoacyl_synth_AS"/>
</dbReference>
<dbReference type="FunFam" id="3.40.47.10:FF:000015">
    <property type="entry name" value="3-oxoacyl-[acyl-carrier-protein] synthase, mitochondrial"/>
    <property type="match status" value="1"/>
</dbReference>
<dbReference type="InterPro" id="IPR016039">
    <property type="entry name" value="Thiolase-like"/>
</dbReference>
<dbReference type="GO" id="GO:0004315">
    <property type="term" value="F:3-oxoacyl-[acyl-carrier-protein] synthase activity"/>
    <property type="evidence" value="ECO:0007669"/>
    <property type="project" value="UniProtKB-UniRule"/>
</dbReference>
<evidence type="ECO:0000313" key="15">
    <source>
        <dbReference type="EMBL" id="VTO13680.1"/>
    </source>
</evidence>
<evidence type="ECO:0000256" key="10">
    <source>
        <dbReference type="ARBA" id="ARBA00023315"/>
    </source>
</evidence>
<dbReference type="InterPro" id="IPR014031">
    <property type="entry name" value="Ketoacyl_synth_C"/>
</dbReference>
<name>A0A4P1JZY3_9CAUL</name>
<evidence type="ECO:0000256" key="8">
    <source>
        <dbReference type="ARBA" id="ARBA00023098"/>
    </source>
</evidence>
<gene>
    <name evidence="15" type="primary">fabF</name>
    <name evidence="15" type="ORF">NCTC9239_01135</name>
</gene>
<dbReference type="CDD" id="cd00834">
    <property type="entry name" value="KAS_I_II"/>
    <property type="match status" value="1"/>
</dbReference>
<evidence type="ECO:0000256" key="7">
    <source>
        <dbReference type="ARBA" id="ARBA00022832"/>
    </source>
</evidence>
<dbReference type="RefSeq" id="WP_138141160.1">
    <property type="nucleotide sequence ID" value="NZ_LR588407.1"/>
</dbReference>
<comment type="similarity">
    <text evidence="2 11 13">Belongs to the thiolase-like superfamily. Beta-ketoacyl-ACP synthases family.</text>
</comment>
<dbReference type="NCBIfam" id="NF004970">
    <property type="entry name" value="PRK06333.1"/>
    <property type="match status" value="1"/>
</dbReference>